<evidence type="ECO:0000313" key="3">
    <source>
        <dbReference type="Proteomes" id="UP000633219"/>
    </source>
</evidence>
<dbReference type="AlphaFoldDB" id="A0A937CP69"/>
<keyword evidence="3" id="KW-1185">Reference proteome</keyword>
<reference evidence="2" key="1">
    <citation type="submission" date="2021-01" db="EMBL/GenBank/DDBJ databases">
        <title>Rhizobium sp. strain KVB221 16S ribosomal RNA gene Genome sequencing and assembly.</title>
        <authorList>
            <person name="Kang M."/>
        </authorList>
    </citation>
    <scope>NUCLEOTIDE SEQUENCE</scope>
    <source>
        <strain evidence="2">KVB221</strain>
    </source>
</reference>
<evidence type="ECO:0000313" key="2">
    <source>
        <dbReference type="EMBL" id="MBL0372849.1"/>
    </source>
</evidence>
<feature type="compositionally biased region" description="Low complexity" evidence="1">
    <location>
        <begin position="1"/>
        <end position="14"/>
    </location>
</feature>
<dbReference type="InterPro" id="IPR018772">
    <property type="entry name" value="Transcription_activator_HlyU"/>
</dbReference>
<sequence>MAGFFSKLFGGSSSVATPTKEQTQKIGEYTVYATPRKEGAQYRLAGRIEHEANGQKMVRNFVRADLFSSESDTVETTFRKAKQIIDQHGSTLFGDGAAERQV</sequence>
<organism evidence="2 3">
    <name type="scientific">Rhizobium setariae</name>
    <dbReference type="NCBI Taxonomy" id="2801340"/>
    <lineage>
        <taxon>Bacteria</taxon>
        <taxon>Pseudomonadati</taxon>
        <taxon>Pseudomonadota</taxon>
        <taxon>Alphaproteobacteria</taxon>
        <taxon>Hyphomicrobiales</taxon>
        <taxon>Rhizobiaceae</taxon>
        <taxon>Rhizobium/Agrobacterium group</taxon>
        <taxon>Rhizobium</taxon>
    </lineage>
</organism>
<evidence type="ECO:0000256" key="1">
    <source>
        <dbReference type="SAM" id="MobiDB-lite"/>
    </source>
</evidence>
<dbReference type="RefSeq" id="WP_201658296.1">
    <property type="nucleotide sequence ID" value="NZ_JAEQNC010000006.1"/>
</dbReference>
<accession>A0A937CP69</accession>
<protein>
    <submittedName>
        <fullName evidence="2">Transcriptional activator HlyU</fullName>
    </submittedName>
</protein>
<dbReference type="Proteomes" id="UP000633219">
    <property type="component" value="Unassembled WGS sequence"/>
</dbReference>
<name>A0A937CP69_9HYPH</name>
<dbReference type="EMBL" id="JAEQNC010000006">
    <property type="protein sequence ID" value="MBL0372849.1"/>
    <property type="molecule type" value="Genomic_DNA"/>
</dbReference>
<comment type="caution">
    <text evidence="2">The sequence shown here is derived from an EMBL/GenBank/DDBJ whole genome shotgun (WGS) entry which is preliminary data.</text>
</comment>
<dbReference type="Pfam" id="PF10115">
    <property type="entry name" value="HlyU"/>
    <property type="match status" value="1"/>
</dbReference>
<feature type="compositionally biased region" description="Polar residues" evidence="1">
    <location>
        <begin position="15"/>
        <end position="25"/>
    </location>
</feature>
<proteinExistence type="predicted"/>
<gene>
    <name evidence="2" type="ORF">JJB09_12495</name>
</gene>
<feature type="region of interest" description="Disordered" evidence="1">
    <location>
        <begin position="1"/>
        <end position="28"/>
    </location>
</feature>